<proteinExistence type="predicted"/>
<protein>
    <recommendedName>
        <fullName evidence="4">Signal peptidase I</fullName>
    </recommendedName>
</protein>
<evidence type="ECO:0008006" key="4">
    <source>
        <dbReference type="Google" id="ProtNLM"/>
    </source>
</evidence>
<feature type="transmembrane region" description="Helical" evidence="1">
    <location>
        <begin position="49"/>
        <end position="69"/>
    </location>
</feature>
<reference evidence="2 3" key="1">
    <citation type="submission" date="2019-11" db="EMBL/GenBank/DDBJ databases">
        <title>Spirosoma endbachense sp. nov., isolated from a natural salt meadow.</title>
        <authorList>
            <person name="Rojas J."/>
            <person name="Ambika Manirajan B."/>
            <person name="Ratering S."/>
            <person name="Suarez C."/>
            <person name="Geissler-Plaum R."/>
            <person name="Schnell S."/>
        </authorList>
    </citation>
    <scope>NUCLEOTIDE SEQUENCE [LARGE SCALE GENOMIC DNA]</scope>
    <source>
        <strain evidence="2 3">I-24</strain>
    </source>
</reference>
<organism evidence="2 3">
    <name type="scientific">Spirosoma endbachense</name>
    <dbReference type="NCBI Taxonomy" id="2666025"/>
    <lineage>
        <taxon>Bacteria</taxon>
        <taxon>Pseudomonadati</taxon>
        <taxon>Bacteroidota</taxon>
        <taxon>Cytophagia</taxon>
        <taxon>Cytophagales</taxon>
        <taxon>Cytophagaceae</taxon>
        <taxon>Spirosoma</taxon>
    </lineage>
</organism>
<dbReference type="Proteomes" id="UP000464577">
    <property type="component" value="Chromosome"/>
</dbReference>
<evidence type="ECO:0000313" key="3">
    <source>
        <dbReference type="Proteomes" id="UP000464577"/>
    </source>
</evidence>
<dbReference type="Pfam" id="PF18936">
    <property type="entry name" value="DUF5684"/>
    <property type="match status" value="1"/>
</dbReference>
<feature type="transmembrane region" description="Helical" evidence="1">
    <location>
        <begin position="81"/>
        <end position="99"/>
    </location>
</feature>
<dbReference type="KEGG" id="senf:GJR95_40215"/>
<evidence type="ECO:0000313" key="2">
    <source>
        <dbReference type="EMBL" id="QHW01626.1"/>
    </source>
</evidence>
<keyword evidence="1" id="KW-1133">Transmembrane helix</keyword>
<accession>A0A6P1W9A1</accession>
<keyword evidence="3" id="KW-1185">Reference proteome</keyword>
<keyword evidence="1" id="KW-0472">Membrane</keyword>
<dbReference type="InterPro" id="IPR043739">
    <property type="entry name" value="DUF5684"/>
</dbReference>
<keyword evidence="1" id="KW-0812">Transmembrane</keyword>
<dbReference type="EMBL" id="CP045997">
    <property type="protein sequence ID" value="QHW01626.1"/>
    <property type="molecule type" value="Genomic_DNA"/>
</dbReference>
<name>A0A6P1W9A1_9BACT</name>
<evidence type="ECO:0000256" key="1">
    <source>
        <dbReference type="SAM" id="Phobius"/>
    </source>
</evidence>
<dbReference type="AlphaFoldDB" id="A0A6P1W9A1"/>
<sequence length="108" mass="12422">MIVAGWLVITGVLITALWKTFEKAGEPGWASIVPIYNTLTLLRIVDKPWWWVFLLIIPFVNIVVLIWVLNLLGKRFGKSEAFTIGLLFLPFIFYPKLAWGDATFRRIS</sequence>
<gene>
    <name evidence="2" type="ORF">GJR95_40215</name>
</gene>